<sequence length="187" mass="19920">MWGARAQQSGLGGYGAGLLAALLGLIFLLSQHARAAEPTNVTSAANQTTQTMTSTLSEVCGKTKFQGKIYGGQIAGAERWPWQASLRLYGRHICGAVLIDKNWVASAAHCFQRVSEAFGLLSCLGIIPPLKRKSAHVLGKGGDTWNEEERRGPGGLRGGVDRQGQSDSAEPTLTGRLLLLHQVSKPK</sequence>
<keyword evidence="5" id="KW-0378">Hydrolase</keyword>
<evidence type="ECO:0000256" key="3">
    <source>
        <dbReference type="SAM" id="SignalP"/>
    </source>
</evidence>
<name>A0ABQ0EDE8_APOSI</name>
<dbReference type="SUPFAM" id="SSF50494">
    <property type="entry name" value="Trypsin-like serine proteases"/>
    <property type="match status" value="1"/>
</dbReference>
<reference evidence="5 6" key="1">
    <citation type="submission" date="2024-08" db="EMBL/GenBank/DDBJ databases">
        <title>The draft genome of Apodemus speciosus.</title>
        <authorList>
            <person name="Nabeshima K."/>
            <person name="Suzuki S."/>
            <person name="Onuma M."/>
        </authorList>
    </citation>
    <scope>NUCLEOTIDE SEQUENCE [LARGE SCALE GENOMIC DNA]</scope>
    <source>
        <strain evidence="5">IB14-021</strain>
    </source>
</reference>
<keyword evidence="3" id="KW-0732">Signal</keyword>
<feature type="domain" description="Peptidase S1" evidence="4">
    <location>
        <begin position="69"/>
        <end position="113"/>
    </location>
</feature>
<comment type="caution">
    <text evidence="5">The sequence shown here is derived from an EMBL/GenBank/DDBJ whole genome shotgun (WGS) entry which is preliminary data.</text>
</comment>
<dbReference type="GO" id="GO:0008233">
    <property type="term" value="F:peptidase activity"/>
    <property type="evidence" value="ECO:0007669"/>
    <property type="project" value="UniProtKB-KW"/>
</dbReference>
<evidence type="ECO:0000256" key="2">
    <source>
        <dbReference type="SAM" id="MobiDB-lite"/>
    </source>
</evidence>
<feature type="region of interest" description="Disordered" evidence="2">
    <location>
        <begin position="136"/>
        <end position="173"/>
    </location>
</feature>
<dbReference type="GO" id="GO:0006508">
    <property type="term" value="P:proteolysis"/>
    <property type="evidence" value="ECO:0007669"/>
    <property type="project" value="UniProtKB-KW"/>
</dbReference>
<dbReference type="Pfam" id="PF00089">
    <property type="entry name" value="Trypsin"/>
    <property type="match status" value="1"/>
</dbReference>
<evidence type="ECO:0000259" key="4">
    <source>
        <dbReference type="Pfam" id="PF00089"/>
    </source>
</evidence>
<keyword evidence="6" id="KW-1185">Reference proteome</keyword>
<dbReference type="PANTHER" id="PTHR24252:SF7">
    <property type="entry name" value="HYALIN"/>
    <property type="match status" value="1"/>
</dbReference>
<evidence type="ECO:0000313" key="5">
    <source>
        <dbReference type="EMBL" id="GAB1284866.1"/>
    </source>
</evidence>
<dbReference type="EMBL" id="BAAFST010000001">
    <property type="protein sequence ID" value="GAB1284866.1"/>
    <property type="molecule type" value="Genomic_DNA"/>
</dbReference>
<feature type="signal peptide" evidence="3">
    <location>
        <begin position="1"/>
        <end position="35"/>
    </location>
</feature>
<proteinExistence type="predicted"/>
<accession>A0ABQ0EDE8</accession>
<feature type="chain" id="PRO_5046140185" evidence="3">
    <location>
        <begin position="36"/>
        <end position="187"/>
    </location>
</feature>
<protein>
    <submittedName>
        <fullName evidence="5">Serine protease 40</fullName>
    </submittedName>
</protein>
<dbReference type="Gene3D" id="2.40.10.10">
    <property type="entry name" value="Trypsin-like serine proteases"/>
    <property type="match status" value="1"/>
</dbReference>
<dbReference type="InterPro" id="IPR043504">
    <property type="entry name" value="Peptidase_S1_PA_chymotrypsin"/>
</dbReference>
<dbReference type="InterPro" id="IPR001254">
    <property type="entry name" value="Trypsin_dom"/>
</dbReference>
<organism evidence="5 6">
    <name type="scientific">Apodemus speciosus</name>
    <name type="common">Large Japanese field mouse</name>
    <dbReference type="NCBI Taxonomy" id="105296"/>
    <lineage>
        <taxon>Eukaryota</taxon>
        <taxon>Metazoa</taxon>
        <taxon>Chordata</taxon>
        <taxon>Craniata</taxon>
        <taxon>Vertebrata</taxon>
        <taxon>Euteleostomi</taxon>
        <taxon>Mammalia</taxon>
        <taxon>Eutheria</taxon>
        <taxon>Euarchontoglires</taxon>
        <taxon>Glires</taxon>
        <taxon>Rodentia</taxon>
        <taxon>Myomorpha</taxon>
        <taxon>Muroidea</taxon>
        <taxon>Muridae</taxon>
        <taxon>Murinae</taxon>
        <taxon>Apodemus</taxon>
    </lineage>
</organism>
<dbReference type="InterPro" id="IPR009003">
    <property type="entry name" value="Peptidase_S1_PA"/>
</dbReference>
<evidence type="ECO:0000313" key="6">
    <source>
        <dbReference type="Proteomes" id="UP001623349"/>
    </source>
</evidence>
<dbReference type="Proteomes" id="UP001623349">
    <property type="component" value="Unassembled WGS sequence"/>
</dbReference>
<keyword evidence="1" id="KW-1015">Disulfide bond</keyword>
<evidence type="ECO:0000256" key="1">
    <source>
        <dbReference type="ARBA" id="ARBA00023157"/>
    </source>
</evidence>
<dbReference type="PANTHER" id="PTHR24252">
    <property type="entry name" value="ACROSIN-RELATED"/>
    <property type="match status" value="1"/>
</dbReference>
<gene>
    <name evidence="5" type="ORF">APTSU1_000009600</name>
</gene>
<keyword evidence="5" id="KW-0645">Protease</keyword>